<dbReference type="PANTHER" id="PTHR33337">
    <property type="entry name" value="GFA DOMAIN-CONTAINING PROTEIN"/>
    <property type="match status" value="1"/>
</dbReference>
<dbReference type="InterPro" id="IPR011057">
    <property type="entry name" value="Mss4-like_sf"/>
</dbReference>
<gene>
    <name evidence="6" type="ORF">C0W93_12970</name>
</gene>
<feature type="domain" description="CENP-V/GFA" evidence="5">
    <location>
        <begin position="4"/>
        <end position="119"/>
    </location>
</feature>
<comment type="similarity">
    <text evidence="1">Belongs to the Gfa family.</text>
</comment>
<evidence type="ECO:0000259" key="5">
    <source>
        <dbReference type="PROSITE" id="PS51891"/>
    </source>
</evidence>
<dbReference type="InterPro" id="IPR006913">
    <property type="entry name" value="CENP-V/GFA"/>
</dbReference>
<keyword evidence="2" id="KW-0479">Metal-binding</keyword>
<dbReference type="GO" id="GO:0016846">
    <property type="term" value="F:carbon-sulfur lyase activity"/>
    <property type="evidence" value="ECO:0007669"/>
    <property type="project" value="InterPro"/>
</dbReference>
<dbReference type="PANTHER" id="PTHR33337:SF40">
    <property type="entry name" value="CENP-V_GFA DOMAIN-CONTAINING PROTEIN-RELATED"/>
    <property type="match status" value="1"/>
</dbReference>
<evidence type="ECO:0000256" key="2">
    <source>
        <dbReference type="ARBA" id="ARBA00022723"/>
    </source>
</evidence>
<keyword evidence="3" id="KW-0862">Zinc</keyword>
<evidence type="ECO:0000313" key="6">
    <source>
        <dbReference type="EMBL" id="PSV10060.1"/>
    </source>
</evidence>
<dbReference type="SUPFAM" id="SSF51316">
    <property type="entry name" value="Mss4-like"/>
    <property type="match status" value="1"/>
</dbReference>
<protein>
    <submittedName>
        <fullName evidence="6">GFA family protein</fullName>
    </submittedName>
</protein>
<dbReference type="Gene3D" id="3.90.1590.10">
    <property type="entry name" value="glutathione-dependent formaldehyde- activating enzyme (gfa)"/>
    <property type="match status" value="1"/>
</dbReference>
<dbReference type="AlphaFoldDB" id="A0A2T3KTR9"/>
<keyword evidence="4" id="KW-0456">Lyase</keyword>
<proteinExistence type="inferred from homology"/>
<dbReference type="Pfam" id="PF04828">
    <property type="entry name" value="GFA"/>
    <property type="match status" value="1"/>
</dbReference>
<name>A0A2T3KTR9_PHOLD</name>
<reference evidence="6 7" key="1">
    <citation type="submission" date="2018-03" db="EMBL/GenBank/DDBJ databases">
        <title>Whole genome sequencing of Histamine producing bacteria.</title>
        <authorList>
            <person name="Butler K."/>
        </authorList>
    </citation>
    <scope>NUCLEOTIDE SEQUENCE [LARGE SCALE GENOMIC DNA]</scope>
    <source>
        <strain evidence="6 7">Res.4.1</strain>
    </source>
</reference>
<dbReference type="PROSITE" id="PS51891">
    <property type="entry name" value="CENP_V_GFA"/>
    <property type="match status" value="1"/>
</dbReference>
<dbReference type="EMBL" id="PYNS01000014">
    <property type="protein sequence ID" value="PSV10060.1"/>
    <property type="molecule type" value="Genomic_DNA"/>
</dbReference>
<evidence type="ECO:0000313" key="7">
    <source>
        <dbReference type="Proteomes" id="UP000240530"/>
    </source>
</evidence>
<evidence type="ECO:0000256" key="3">
    <source>
        <dbReference type="ARBA" id="ARBA00022833"/>
    </source>
</evidence>
<evidence type="ECO:0000256" key="1">
    <source>
        <dbReference type="ARBA" id="ARBA00005495"/>
    </source>
</evidence>
<dbReference type="RefSeq" id="WP_060989167.1">
    <property type="nucleotide sequence ID" value="NZ_CP131585.1"/>
</dbReference>
<accession>A0A2T3KTR9</accession>
<evidence type="ECO:0000256" key="4">
    <source>
        <dbReference type="ARBA" id="ARBA00023239"/>
    </source>
</evidence>
<organism evidence="6 7">
    <name type="scientific">Photobacterium leiognathi subsp. mandapamensis</name>
    <name type="common">Photobacterium mandapamensis</name>
    <dbReference type="NCBI Taxonomy" id="48408"/>
    <lineage>
        <taxon>Bacteria</taxon>
        <taxon>Pseudomonadati</taxon>
        <taxon>Pseudomonadota</taxon>
        <taxon>Gammaproteobacteria</taxon>
        <taxon>Vibrionales</taxon>
        <taxon>Vibrionaceae</taxon>
        <taxon>Photobacterium</taxon>
    </lineage>
</organism>
<comment type="caution">
    <text evidence="6">The sequence shown here is derived from an EMBL/GenBank/DDBJ whole genome shotgun (WGS) entry which is preliminary data.</text>
</comment>
<dbReference type="Proteomes" id="UP000240530">
    <property type="component" value="Unassembled WGS sequence"/>
</dbReference>
<dbReference type="GO" id="GO:0046872">
    <property type="term" value="F:metal ion binding"/>
    <property type="evidence" value="ECO:0007669"/>
    <property type="project" value="UniProtKB-KW"/>
</dbReference>
<sequence>MENLTGSCLCGKVQIEVSNNFEYMGNCHCSECRKFTGSDYSSVGGVKPEHFCFKAGEEFVSIYQKSEETALAFCRVCGSSLFSKKHKTGMYNIRLGILDDVPTHKPSFHIFTASKAPWNDITDNLTQFEKAPIKQ</sequence>